<evidence type="ECO:0000313" key="4">
    <source>
        <dbReference type="Proteomes" id="UP000327157"/>
    </source>
</evidence>
<accession>A0A5N5EX75</accession>
<evidence type="ECO:0000259" key="1">
    <source>
        <dbReference type="Pfam" id="PF13456"/>
    </source>
</evidence>
<organism evidence="3 4">
    <name type="scientific">Pyrus ussuriensis x Pyrus communis</name>
    <dbReference type="NCBI Taxonomy" id="2448454"/>
    <lineage>
        <taxon>Eukaryota</taxon>
        <taxon>Viridiplantae</taxon>
        <taxon>Streptophyta</taxon>
        <taxon>Embryophyta</taxon>
        <taxon>Tracheophyta</taxon>
        <taxon>Spermatophyta</taxon>
        <taxon>Magnoliopsida</taxon>
        <taxon>eudicotyledons</taxon>
        <taxon>Gunneridae</taxon>
        <taxon>Pentapetalae</taxon>
        <taxon>rosids</taxon>
        <taxon>fabids</taxon>
        <taxon>Rosales</taxon>
        <taxon>Rosaceae</taxon>
        <taxon>Amygdaloideae</taxon>
        <taxon>Maleae</taxon>
        <taxon>Pyrus</taxon>
    </lineage>
</organism>
<dbReference type="Pfam" id="PF13966">
    <property type="entry name" value="zf-RVT"/>
    <property type="match status" value="1"/>
</dbReference>
<evidence type="ECO:0000259" key="2">
    <source>
        <dbReference type="Pfam" id="PF13966"/>
    </source>
</evidence>
<dbReference type="InterPro" id="IPR026960">
    <property type="entry name" value="RVT-Znf"/>
</dbReference>
<dbReference type="PANTHER" id="PTHR47723">
    <property type="entry name" value="OS05G0353850 PROTEIN"/>
    <property type="match status" value="1"/>
</dbReference>
<dbReference type="Gene3D" id="3.30.420.10">
    <property type="entry name" value="Ribonuclease H-like superfamily/Ribonuclease H"/>
    <property type="match status" value="1"/>
</dbReference>
<reference evidence="3 4" key="1">
    <citation type="submission" date="2019-09" db="EMBL/GenBank/DDBJ databases">
        <authorList>
            <person name="Ou C."/>
        </authorList>
    </citation>
    <scope>NUCLEOTIDE SEQUENCE [LARGE SCALE GENOMIC DNA]</scope>
    <source>
        <strain evidence="3">S2</strain>
        <tissue evidence="3">Leaf</tissue>
    </source>
</reference>
<reference evidence="3 4" key="3">
    <citation type="submission" date="2019-11" db="EMBL/GenBank/DDBJ databases">
        <title>A de novo genome assembly of a pear dwarfing rootstock.</title>
        <authorList>
            <person name="Wang F."/>
            <person name="Wang J."/>
            <person name="Li S."/>
            <person name="Zhang Y."/>
            <person name="Fang M."/>
            <person name="Ma L."/>
            <person name="Zhao Y."/>
            <person name="Jiang S."/>
        </authorList>
    </citation>
    <scope>NUCLEOTIDE SEQUENCE [LARGE SCALE GENOMIC DNA]</scope>
    <source>
        <strain evidence="3">S2</strain>
        <tissue evidence="3">Leaf</tissue>
    </source>
</reference>
<dbReference type="GO" id="GO:0004523">
    <property type="term" value="F:RNA-DNA hybrid ribonuclease activity"/>
    <property type="evidence" value="ECO:0007669"/>
    <property type="project" value="InterPro"/>
</dbReference>
<keyword evidence="4" id="KW-1185">Reference proteome</keyword>
<dbReference type="GO" id="GO:0003676">
    <property type="term" value="F:nucleic acid binding"/>
    <property type="evidence" value="ECO:0007669"/>
    <property type="project" value="InterPro"/>
</dbReference>
<dbReference type="InterPro" id="IPR053151">
    <property type="entry name" value="RNase_H-like"/>
</dbReference>
<sequence>MVDNDGMHWNTSLIHNSFMEEEARLIWSIPLSLFSPADSMIWTKEPKDVFTTKSAYFVARTCLGLGRDELVGSTLNEVTKFPWKALWRAKVPRKVKICVWHGCMNALPTKVNLKNRQTLTEDICGFCDKEAETVAHALLQCPRSYAIWFGSPLGIRMFSRVVEGFGGWLINMAKIVHNEFLWKGVDALSLDVQLKAQTWLSEFKKWNEVQPHSATVRIVVRNSTGGFMATMVVQEMGVSSTMHAEAAAARAAAVFSRHWSEEQVQVEGDALMVVAAIKNAGTTLHGNFGHLFADTRLILQGFKQWKISFGPKETNRVAHRLAQLSLMLDHLISWFKEPPDVIFDLLLEDSLNS</sequence>
<dbReference type="AlphaFoldDB" id="A0A5N5EX75"/>
<feature type="domain" description="Reverse transcriptase zinc-binding" evidence="2">
    <location>
        <begin position="79"/>
        <end position="148"/>
    </location>
</feature>
<dbReference type="OrthoDB" id="1162524at2759"/>
<comment type="caution">
    <text evidence="3">The sequence shown here is derived from an EMBL/GenBank/DDBJ whole genome shotgun (WGS) entry which is preliminary data.</text>
</comment>
<feature type="domain" description="RNase H type-1" evidence="1">
    <location>
        <begin position="209"/>
        <end position="323"/>
    </location>
</feature>
<name>A0A5N5EX75_9ROSA</name>
<gene>
    <name evidence="3" type="ORF">D8674_030593</name>
</gene>
<dbReference type="PANTHER" id="PTHR47723:SF19">
    <property type="entry name" value="POLYNUCLEOTIDYL TRANSFERASE, RIBONUCLEASE H-LIKE SUPERFAMILY PROTEIN"/>
    <property type="match status" value="1"/>
</dbReference>
<proteinExistence type="predicted"/>
<dbReference type="Pfam" id="PF13456">
    <property type="entry name" value="RVT_3"/>
    <property type="match status" value="1"/>
</dbReference>
<dbReference type="InterPro" id="IPR036397">
    <property type="entry name" value="RNaseH_sf"/>
</dbReference>
<dbReference type="InterPro" id="IPR002156">
    <property type="entry name" value="RNaseH_domain"/>
</dbReference>
<dbReference type="EMBL" id="SMOL01000781">
    <property type="protein sequence ID" value="KAB2595143.1"/>
    <property type="molecule type" value="Genomic_DNA"/>
</dbReference>
<reference evidence="4" key="2">
    <citation type="submission" date="2019-10" db="EMBL/GenBank/DDBJ databases">
        <title>A de novo genome assembly of a pear dwarfing rootstock.</title>
        <authorList>
            <person name="Wang F."/>
            <person name="Wang J."/>
            <person name="Li S."/>
            <person name="Zhang Y."/>
            <person name="Fang M."/>
            <person name="Ma L."/>
            <person name="Zhao Y."/>
            <person name="Jiang S."/>
        </authorList>
    </citation>
    <scope>NUCLEOTIDE SEQUENCE [LARGE SCALE GENOMIC DNA]</scope>
</reference>
<protein>
    <submittedName>
        <fullName evidence="3">Uncharacterized protein</fullName>
    </submittedName>
</protein>
<dbReference type="Proteomes" id="UP000327157">
    <property type="component" value="Chromosome 7"/>
</dbReference>
<evidence type="ECO:0000313" key="3">
    <source>
        <dbReference type="EMBL" id="KAB2595143.1"/>
    </source>
</evidence>